<evidence type="ECO:0000256" key="3">
    <source>
        <dbReference type="ARBA" id="ARBA00022527"/>
    </source>
</evidence>
<evidence type="ECO:0000313" key="24">
    <source>
        <dbReference type="EMBL" id="PNS23175.1"/>
    </source>
</evidence>
<dbReference type="EC" id="2.7.11.1" evidence="2"/>
<evidence type="ECO:0000256" key="5">
    <source>
        <dbReference type="ARBA" id="ARBA00022679"/>
    </source>
</evidence>
<dbReference type="CDD" id="cd01098">
    <property type="entry name" value="PAN_AP_plant"/>
    <property type="match status" value="2"/>
</dbReference>
<name>A0A2K1R7B7_POPTR</name>
<accession>A0A2K1R7B7</accession>
<feature type="domain" description="Protein kinase" evidence="22">
    <location>
        <begin position="1185"/>
        <end position="1470"/>
    </location>
</feature>
<feature type="binding site" evidence="19">
    <location>
        <position position="538"/>
    </location>
    <ligand>
        <name>ATP</name>
        <dbReference type="ChEBI" id="CHEBI:30616"/>
    </ligand>
</feature>
<dbReference type="Gene3D" id="3.30.200.20">
    <property type="entry name" value="Phosphorylase Kinase, domain 1"/>
    <property type="match status" value="2"/>
</dbReference>
<keyword evidence="7 21" id="KW-0732">Signal</keyword>
<feature type="domain" description="Bulb-type lectin" evidence="23">
    <location>
        <begin position="20"/>
        <end position="147"/>
    </location>
</feature>
<evidence type="ECO:0000256" key="9">
    <source>
        <dbReference type="ARBA" id="ARBA00022741"/>
    </source>
</evidence>
<dbReference type="Gene3D" id="2.90.10.10">
    <property type="entry name" value="Bulb-type lectin domain"/>
    <property type="match status" value="4"/>
</dbReference>
<dbReference type="GO" id="GO:0016020">
    <property type="term" value="C:membrane"/>
    <property type="evidence" value="ECO:0007669"/>
    <property type="project" value="UniProtKB-SubCell"/>
</dbReference>
<feature type="signal peptide" evidence="21">
    <location>
        <begin position="1"/>
        <end position="25"/>
    </location>
</feature>
<keyword evidence="5" id="KW-0808">Transferase</keyword>
<dbReference type="SUPFAM" id="SSF51110">
    <property type="entry name" value="alpha-D-mannose-specific plant lectins"/>
    <property type="match status" value="3"/>
</dbReference>
<dbReference type="SMART" id="SM00220">
    <property type="entry name" value="S_TKc"/>
    <property type="match status" value="2"/>
</dbReference>
<evidence type="ECO:0000256" key="8">
    <source>
        <dbReference type="ARBA" id="ARBA00022734"/>
    </source>
</evidence>
<evidence type="ECO:0000256" key="12">
    <source>
        <dbReference type="ARBA" id="ARBA00022989"/>
    </source>
</evidence>
<evidence type="ECO:0000259" key="22">
    <source>
        <dbReference type="PROSITE" id="PS50011"/>
    </source>
</evidence>
<evidence type="ECO:0000256" key="19">
    <source>
        <dbReference type="PROSITE-ProRule" id="PRU10141"/>
    </source>
</evidence>
<dbReference type="Gene3D" id="1.10.510.10">
    <property type="entry name" value="Transferase(Phosphotransferase) domain 1"/>
    <property type="match status" value="2"/>
</dbReference>
<evidence type="ECO:0000256" key="21">
    <source>
        <dbReference type="SAM" id="SignalP"/>
    </source>
</evidence>
<keyword evidence="3" id="KW-0723">Serine/threonine-protein kinase</keyword>
<dbReference type="InterPro" id="IPR008271">
    <property type="entry name" value="Ser/Thr_kinase_AS"/>
</dbReference>
<dbReference type="FunFam" id="2.90.10.10:FF:000024">
    <property type="entry name" value="Uncharacterized protein"/>
    <property type="match status" value="2"/>
</dbReference>
<feature type="domain" description="Protein kinase" evidence="22">
    <location>
        <begin position="507"/>
        <end position="847"/>
    </location>
</feature>
<dbReference type="InterPro" id="IPR001480">
    <property type="entry name" value="Bulb-type_lectin_dom"/>
</dbReference>
<dbReference type="PROSITE" id="PS50011">
    <property type="entry name" value="PROTEIN_KINASE_DOM"/>
    <property type="match status" value="2"/>
</dbReference>
<evidence type="ECO:0000256" key="1">
    <source>
        <dbReference type="ARBA" id="ARBA00004479"/>
    </source>
</evidence>
<comment type="catalytic activity">
    <reaction evidence="18">
        <text>L-seryl-[protein] + ATP = O-phospho-L-seryl-[protein] + ADP + H(+)</text>
        <dbReference type="Rhea" id="RHEA:17989"/>
        <dbReference type="Rhea" id="RHEA-COMP:9863"/>
        <dbReference type="Rhea" id="RHEA-COMP:11604"/>
        <dbReference type="ChEBI" id="CHEBI:15378"/>
        <dbReference type="ChEBI" id="CHEBI:29999"/>
        <dbReference type="ChEBI" id="CHEBI:30616"/>
        <dbReference type="ChEBI" id="CHEBI:83421"/>
        <dbReference type="ChEBI" id="CHEBI:456216"/>
        <dbReference type="EC" id="2.7.11.1"/>
    </reaction>
</comment>
<dbReference type="InterPro" id="IPR000719">
    <property type="entry name" value="Prot_kinase_dom"/>
</dbReference>
<keyword evidence="12 20" id="KW-1133">Transmembrane helix</keyword>
<keyword evidence="16" id="KW-0325">Glycoprotein</keyword>
<dbReference type="PROSITE" id="PS00107">
    <property type="entry name" value="PROTEIN_KINASE_ATP"/>
    <property type="match status" value="2"/>
</dbReference>
<dbReference type="Pfam" id="PF00069">
    <property type="entry name" value="Pkinase"/>
    <property type="match status" value="2"/>
</dbReference>
<dbReference type="FunFam" id="2.90.10.30:FF:000001">
    <property type="entry name" value="Serine/threonine-protein kinase"/>
    <property type="match status" value="2"/>
</dbReference>
<evidence type="ECO:0000256" key="11">
    <source>
        <dbReference type="ARBA" id="ARBA00022840"/>
    </source>
</evidence>
<dbReference type="CDD" id="cd00028">
    <property type="entry name" value="B_lectin"/>
    <property type="match status" value="2"/>
</dbReference>
<comment type="catalytic activity">
    <reaction evidence="17">
        <text>L-threonyl-[protein] + ATP = O-phospho-L-threonyl-[protein] + ADP + H(+)</text>
        <dbReference type="Rhea" id="RHEA:46608"/>
        <dbReference type="Rhea" id="RHEA-COMP:11060"/>
        <dbReference type="Rhea" id="RHEA-COMP:11605"/>
        <dbReference type="ChEBI" id="CHEBI:15378"/>
        <dbReference type="ChEBI" id="CHEBI:30013"/>
        <dbReference type="ChEBI" id="CHEBI:30616"/>
        <dbReference type="ChEBI" id="CHEBI:61977"/>
        <dbReference type="ChEBI" id="CHEBI:456216"/>
        <dbReference type="EC" id="2.7.11.1"/>
    </reaction>
</comment>
<feature type="transmembrane region" description="Helical" evidence="20">
    <location>
        <begin position="1124"/>
        <end position="1150"/>
    </location>
</feature>
<feature type="chain" id="PRO_5014461642" description="non-specific serine/threonine protein kinase" evidence="21">
    <location>
        <begin position="26"/>
        <end position="1473"/>
    </location>
</feature>
<keyword evidence="9 19" id="KW-0547">Nucleotide-binding</keyword>
<keyword evidence="15" id="KW-0675">Receptor</keyword>
<comment type="subcellular location">
    <subcellularLocation>
        <location evidence="1">Membrane</location>
        <topology evidence="1">Single-pass type I membrane protein</topology>
    </subcellularLocation>
</comment>
<evidence type="ECO:0000256" key="13">
    <source>
        <dbReference type="ARBA" id="ARBA00023136"/>
    </source>
</evidence>
<keyword evidence="11 19" id="KW-0067">ATP-binding</keyword>
<proteinExistence type="predicted"/>
<dbReference type="GO" id="GO:0004672">
    <property type="term" value="F:protein kinase activity"/>
    <property type="evidence" value="ECO:0000318"/>
    <property type="project" value="GO_Central"/>
</dbReference>
<keyword evidence="6 20" id="KW-0812">Transmembrane</keyword>
<dbReference type="GO" id="GO:0004674">
    <property type="term" value="F:protein serine/threonine kinase activity"/>
    <property type="evidence" value="ECO:0007669"/>
    <property type="project" value="UniProtKB-KW"/>
</dbReference>
<dbReference type="FunFam" id="1.10.510.10:FF:001023">
    <property type="entry name" value="Os07g0541700 protein"/>
    <property type="match status" value="1"/>
</dbReference>
<dbReference type="GO" id="GO:0030246">
    <property type="term" value="F:carbohydrate binding"/>
    <property type="evidence" value="ECO:0007669"/>
    <property type="project" value="UniProtKB-KW"/>
</dbReference>
<dbReference type="InterPro" id="IPR017441">
    <property type="entry name" value="Protein_kinase_ATP_BS"/>
</dbReference>
<evidence type="ECO:0000256" key="14">
    <source>
        <dbReference type="ARBA" id="ARBA00023157"/>
    </source>
</evidence>
<keyword evidence="8" id="KW-0430">Lectin</keyword>
<dbReference type="GO" id="GO:0005524">
    <property type="term" value="F:ATP binding"/>
    <property type="evidence" value="ECO:0007669"/>
    <property type="project" value="UniProtKB-UniRule"/>
</dbReference>
<dbReference type="InParanoid" id="A0A2K1R7B7"/>
<dbReference type="FunFam" id="1.10.510.10:FF:000237">
    <property type="entry name" value="G-type lectin S-receptor-like serine/threonine-protein kinase"/>
    <property type="match status" value="1"/>
</dbReference>
<dbReference type="CDD" id="cd14066">
    <property type="entry name" value="STKc_IRAK"/>
    <property type="match status" value="1"/>
</dbReference>
<sequence>MDFQLPYCFFFLVLLLLPFSGNGQAHSNISSGLFLTAASDNLPWTSPSGEFAFGFQQVGDAGYLLAIWFNKIPERTIVWSANRNDPVQGGSRVQLTRDGELVLNDQSGRTIWSPVFGGSGAAYAAMLDTGNFVLASQAGANLWQSFDEPTDTLLPTQNLNLGAQLIAPYLEKNYSDGRFKFILQADSNLGLYTTRYPTTTSNVAYWSPQSSTGSGYRVIFNQSGYMYLADQNGNTLNSVFSNSVSMQDFYLRATLDYDGVFRQYAYPKTASSSTRWAMAWTTLPNFIPSNICVVIRGPVGSGACGFNSYCILGDDQRPRCKCPPGYTFFDPNDERKGCKKNFISQDCDHPSQEIDNFMIWDMLNTNFPFTDYEDFFSVDEDWCRQACLSDCYCAVATYNSGHCWKKRGPLSNGVTDPSIGDKALMKVRKGNRTAGSSAKKSDRSILITTGSVLLGSSIFLIVLSLLGIYVFFTRWNQQKQKMVPQLHVMPEMNLQNFTYNELETATGGFKEELGRGAFGIVYRGALANEDKPLIAVKKLEKMAGEGDTEFNTEVKVIGRTNHKNLVQLVGFCNEGENRLLVYEYMSSGSLSNYIFGYTRPSWHRRMQIAFGVARGLLYLHEECSSQIIHCDIKPQNILLDESLNARISDFGLAKLLKTDQTKTTTGIRGTKGYYLHIMDFQLPYCFFFLVLLLLPFSGNGQAHSNISSGLFLTAASDNLPWTSPSGEFAFGFQQVGDAGYLLAIWFNKIPERTIVWSANRNDLVQGGSRVQLTRDGELVLNDQSGRTIWSPVFGGSGAAYAAMLDTGNFVLASQADANLWQSFDEPTDTLLPSQNLNSGAQLIAPYLEKNYSEGRYKFILQADGNLILYTTHYPLTTSNFAYWSTQSSIGSGYQVIFNQSGFMYLVARNGTVLNPVFSNSVSMQDLYLRATLDYDGVLRQYVYPKTASSSRSRAMAWTTLSNSIPSNICLRITGQEGGGACGFNSYCRLADDQRPSCKCLPGYTFFDPNDERKGCKKDFISQDCDHPSQEIDSFEIKEMPNTNWPFNDYEMFGLVDEDWCRQACLSDCYCAVAIFNTAGQCWMKRVPLSNGVTDPSVGGKALIKVRKGNSTAGSSAKKCDRSNLITTGSVLLGSSIFLIVLSLLGIYVFFSRWNRQQQKMIPQHRLMPDMNMQNFTYNELERATGGFTEELGRGAFGTVYKGVLANEDKPLIAVKKLDQMAGEGDREFNTEVKVIGRTNHKNLVQLIGFCNEGQHRLLVYEYMSNGSLANFLFGDSRPNWYRRMQIAFDIARGLLYLHEECSSQIIHCDIKPQNILLDKSFNARISDFGIAKLLKTDQTKTTTAIRGTKGYVAPEWFKNLPVTTKVDTYSLGILLLELVCCRKNFDIDKKEGQIVLADWAWDCLKEGKLDLLVEDDEEAAEDMKTVERFVIVAIWCLQEDPSLRPEMKKVVLMLEGAVQVSIPPNPSSFISAI</sequence>
<dbReference type="InterPro" id="IPR011009">
    <property type="entry name" value="Kinase-like_dom_sf"/>
</dbReference>
<dbReference type="InterPro" id="IPR036426">
    <property type="entry name" value="Bulb-type_lectin_dom_sf"/>
</dbReference>
<keyword evidence="10" id="KW-0418">Kinase</keyword>
<dbReference type="PANTHER" id="PTHR47976">
    <property type="entry name" value="G-TYPE LECTIN S-RECEPTOR-LIKE SERINE/THREONINE-PROTEIN KINASE SD2-5"/>
    <property type="match status" value="1"/>
</dbReference>
<dbReference type="FunFam" id="3.30.200.20:FF:000059">
    <property type="entry name" value="S-receptor-like serine/threonine-protein kinase"/>
    <property type="match status" value="2"/>
</dbReference>
<evidence type="ECO:0000256" key="16">
    <source>
        <dbReference type="ARBA" id="ARBA00023180"/>
    </source>
</evidence>
<dbReference type="FunFam" id="2.90.10.10:FF:000013">
    <property type="entry name" value="G-type lectin S-receptor-like serine/threonine-protein kinase LECRK1"/>
    <property type="match status" value="2"/>
</dbReference>
<evidence type="ECO:0000259" key="23">
    <source>
        <dbReference type="PROSITE" id="PS50927"/>
    </source>
</evidence>
<dbReference type="InterPro" id="IPR051343">
    <property type="entry name" value="G-type_lectin_kinases/EP1-like"/>
</dbReference>
<reference evidence="24" key="1">
    <citation type="journal article" date="2006" name="Science">
        <title>The genome of black cottonwood, Populus trichocarpa (Torr. &amp; Gray).</title>
        <authorList>
            <person name="Tuskan G.A."/>
            <person name="Difazio S."/>
            <person name="Jansson S."/>
            <person name="Bohlmann J."/>
            <person name="Grigoriev I."/>
            <person name="Hellsten U."/>
            <person name="Putnam N."/>
            <person name="Ralph S."/>
            <person name="Rombauts S."/>
            <person name="Salamov A."/>
            <person name="Schein J."/>
            <person name="Sterck L."/>
            <person name="Aerts A."/>
            <person name="Bhalerao R.R."/>
            <person name="Bhalerao R.P."/>
            <person name="Blaudez D."/>
            <person name="Boerjan W."/>
            <person name="Brun A."/>
            <person name="Brunner A."/>
            <person name="Busov V."/>
            <person name="Campbell M."/>
            <person name="Carlson J."/>
            <person name="Chalot M."/>
            <person name="Chapman J."/>
            <person name="Chen G.L."/>
            <person name="Cooper D."/>
            <person name="Coutinho P.M."/>
            <person name="Couturier J."/>
            <person name="Covert S."/>
            <person name="Cronk Q."/>
            <person name="Cunningham R."/>
            <person name="Davis J."/>
            <person name="Degroeve S."/>
            <person name="Dejardin A."/>
            <person name="Depamphilis C."/>
            <person name="Detter J."/>
            <person name="Dirks B."/>
            <person name="Dubchak I."/>
            <person name="Duplessis S."/>
            <person name="Ehlting J."/>
            <person name="Ellis B."/>
            <person name="Gendler K."/>
            <person name="Goodstein D."/>
            <person name="Gribskov M."/>
            <person name="Grimwood J."/>
            <person name="Groover A."/>
            <person name="Gunter L."/>
            <person name="Hamberger B."/>
            <person name="Heinze B."/>
            <person name="Helariutta Y."/>
            <person name="Henrissat B."/>
            <person name="Holligan D."/>
            <person name="Holt R."/>
            <person name="Huang W."/>
            <person name="Islam-Faridi N."/>
            <person name="Jones S."/>
            <person name="Jones-Rhoades M."/>
            <person name="Jorgensen R."/>
            <person name="Joshi C."/>
            <person name="Kangasjarvi J."/>
            <person name="Karlsson J."/>
            <person name="Kelleher C."/>
            <person name="Kirkpatrick R."/>
            <person name="Kirst M."/>
            <person name="Kohler A."/>
            <person name="Kalluri U."/>
            <person name="Larimer F."/>
            <person name="Leebens-Mack J."/>
            <person name="Leple J.C."/>
            <person name="Locascio P."/>
            <person name="Lou Y."/>
            <person name="Lucas S."/>
            <person name="Martin F."/>
            <person name="Montanini B."/>
            <person name="Napoli C."/>
            <person name="Nelson D.R."/>
            <person name="Nelson C."/>
            <person name="Nieminen K."/>
            <person name="Nilsson O."/>
            <person name="Pereda V."/>
            <person name="Peter G."/>
            <person name="Philippe R."/>
            <person name="Pilate G."/>
            <person name="Poliakov A."/>
            <person name="Razumovskaya J."/>
            <person name="Richardson P."/>
            <person name="Rinaldi C."/>
            <person name="Ritland K."/>
            <person name="Rouze P."/>
            <person name="Ryaboy D."/>
            <person name="Schmutz J."/>
            <person name="Schrader J."/>
            <person name="Segerman B."/>
            <person name="Shin H."/>
            <person name="Siddiqui A."/>
            <person name="Sterky F."/>
            <person name="Terry A."/>
            <person name="Tsai C.J."/>
            <person name="Uberbacher E."/>
            <person name="Unneberg P."/>
            <person name="Vahala J."/>
            <person name="Wall K."/>
            <person name="Wessler S."/>
            <person name="Yang G."/>
            <person name="Yin T."/>
            <person name="Douglas C."/>
            <person name="Marra M."/>
            <person name="Sandberg G."/>
            <person name="Van de Peer Y."/>
            <person name="Rokhsar D."/>
        </authorList>
    </citation>
    <scope>NUCLEOTIDE SEQUENCE [LARGE SCALE GENOMIC DNA]</scope>
    <source>
        <strain evidence="24">Nisqually-1</strain>
    </source>
</reference>
<dbReference type="SMART" id="SM00108">
    <property type="entry name" value="B_lectin"/>
    <property type="match status" value="2"/>
</dbReference>
<feature type="transmembrane region" description="Helical" evidence="20">
    <location>
        <begin position="445"/>
        <end position="472"/>
    </location>
</feature>
<evidence type="ECO:0000256" key="4">
    <source>
        <dbReference type="ARBA" id="ARBA00022536"/>
    </source>
</evidence>
<evidence type="ECO:0000256" key="6">
    <source>
        <dbReference type="ARBA" id="ARBA00022692"/>
    </source>
</evidence>
<organism evidence="24">
    <name type="scientific">Populus trichocarpa</name>
    <name type="common">Western balsam poplar</name>
    <name type="synonym">Populus balsamifera subsp. trichocarpa</name>
    <dbReference type="NCBI Taxonomy" id="3694"/>
    <lineage>
        <taxon>Eukaryota</taxon>
        <taxon>Viridiplantae</taxon>
        <taxon>Streptophyta</taxon>
        <taxon>Embryophyta</taxon>
        <taxon>Tracheophyta</taxon>
        <taxon>Spermatophyta</taxon>
        <taxon>Magnoliopsida</taxon>
        <taxon>eudicotyledons</taxon>
        <taxon>Gunneridae</taxon>
        <taxon>Pentapetalae</taxon>
        <taxon>rosids</taxon>
        <taxon>fabids</taxon>
        <taxon>Malpighiales</taxon>
        <taxon>Salicaceae</taxon>
        <taxon>Saliceae</taxon>
        <taxon>Populus</taxon>
    </lineage>
</organism>
<dbReference type="PROSITE" id="PS00108">
    <property type="entry name" value="PROTEIN_KINASE_ST"/>
    <property type="match status" value="2"/>
</dbReference>
<feature type="binding site" evidence="19">
    <location>
        <position position="1216"/>
    </location>
    <ligand>
        <name>ATP</name>
        <dbReference type="ChEBI" id="CHEBI:30616"/>
    </ligand>
</feature>
<evidence type="ECO:0000256" key="7">
    <source>
        <dbReference type="ARBA" id="ARBA00022729"/>
    </source>
</evidence>
<dbReference type="PROSITE" id="PS50927">
    <property type="entry name" value="BULB_LECTIN"/>
    <property type="match status" value="2"/>
</dbReference>
<protein>
    <recommendedName>
        <fullName evidence="2">non-specific serine/threonine protein kinase</fullName>
        <ecNumber evidence="2">2.7.11.1</ecNumber>
    </recommendedName>
</protein>
<dbReference type="PANTHER" id="PTHR47976:SF47">
    <property type="entry name" value="RECEPTOR-LIKE SERINE_THREONINE-PROTEIN KINASE"/>
    <property type="match status" value="1"/>
</dbReference>
<evidence type="ECO:0000256" key="2">
    <source>
        <dbReference type="ARBA" id="ARBA00012513"/>
    </source>
</evidence>
<dbReference type="Pfam" id="PF01453">
    <property type="entry name" value="B_lectin"/>
    <property type="match status" value="2"/>
</dbReference>
<feature type="transmembrane region" description="Helical" evidence="20">
    <location>
        <begin position="673"/>
        <end position="696"/>
    </location>
</feature>
<evidence type="ECO:0000256" key="20">
    <source>
        <dbReference type="SAM" id="Phobius"/>
    </source>
</evidence>
<dbReference type="EMBL" id="KZ623396">
    <property type="protein sequence ID" value="PNS23175.1"/>
    <property type="molecule type" value="Genomic_DNA"/>
</dbReference>
<keyword evidence="4" id="KW-0245">EGF-like domain</keyword>
<keyword evidence="13 20" id="KW-0472">Membrane</keyword>
<evidence type="ECO:0000256" key="18">
    <source>
        <dbReference type="ARBA" id="ARBA00048679"/>
    </source>
</evidence>
<evidence type="ECO:0000256" key="17">
    <source>
        <dbReference type="ARBA" id="ARBA00047899"/>
    </source>
</evidence>
<keyword evidence="14" id="KW-1015">Disulfide bond</keyword>
<dbReference type="SUPFAM" id="SSF56112">
    <property type="entry name" value="Protein kinase-like (PK-like)"/>
    <property type="match status" value="2"/>
</dbReference>
<feature type="domain" description="Bulb-type lectin" evidence="23">
    <location>
        <begin position="697"/>
        <end position="824"/>
    </location>
</feature>
<evidence type="ECO:0000256" key="15">
    <source>
        <dbReference type="ARBA" id="ARBA00023170"/>
    </source>
</evidence>
<evidence type="ECO:0000256" key="10">
    <source>
        <dbReference type="ARBA" id="ARBA00022777"/>
    </source>
</evidence>
<gene>
    <name evidence="24" type="ORF">POPTR_T084700</name>
</gene>
<reference evidence="24" key="2">
    <citation type="submission" date="2017-07" db="EMBL/GenBank/DDBJ databases">
        <title>WGS assembly of Populus trichocarpa.</title>
        <authorList>
            <person name="Tuskan G."/>
            <person name="Difazio S."/>
            <person name="Jansson S."/>
            <person name="Bohlmann J."/>
            <person name="Grigoriev I."/>
            <person name="Hellsten U."/>
            <person name="Putnam N."/>
            <person name="Ralph S."/>
            <person name="Rombauts S."/>
            <person name="Salamov A."/>
            <person name="Schein J."/>
            <person name="Sterck L."/>
            <person name="Aerts A."/>
            <person name="Bhalerao R."/>
            <person name="Bhalerao R."/>
            <person name="Blaudez D."/>
            <person name="Boerjan W."/>
            <person name="Brun A."/>
            <person name="Brunner A."/>
            <person name="Busov V."/>
            <person name="Campbell M."/>
            <person name="Carlson J."/>
            <person name="Chalot M."/>
            <person name="Chapman J."/>
            <person name="Chen G."/>
            <person name="Cooper D."/>
            <person name="Coutinho P."/>
            <person name="Couturier J."/>
            <person name="Covert S."/>
            <person name="Cronk Q."/>
            <person name="Cunningham R."/>
            <person name="Davis J."/>
            <person name="Degroeve S."/>
            <person name="Dejardin A."/>
            <person name="Depamphilis C."/>
            <person name="Detter J."/>
            <person name="Dirks B."/>
            <person name="Dubchak I."/>
            <person name="Duplessis S."/>
            <person name="Ehlting J."/>
            <person name="Ellis B."/>
            <person name="Gendler K."/>
            <person name="Goodstein D."/>
            <person name="Gribskov M."/>
            <person name="Grimwood J."/>
            <person name="Groover A."/>
            <person name="Gunter L."/>
            <person name="Hamberger B."/>
            <person name="Heinze B."/>
            <person name="Helariutta Y."/>
            <person name="Henrissat B."/>
            <person name="Holligan D."/>
            <person name="Holt R."/>
            <person name="Huang W."/>
            <person name="Islam-Faridi N."/>
            <person name="Jones S."/>
            <person name="Jones-Rhoades M."/>
            <person name="Jorgensen R."/>
            <person name="Joshi C."/>
            <person name="Kangasjarvi J."/>
            <person name="Karlsson J."/>
            <person name="Kelleher C."/>
            <person name="Kirkpatrick R."/>
            <person name="Kirst M."/>
            <person name="Kohler A."/>
            <person name="Kalluri U."/>
            <person name="Larimer F."/>
            <person name="Leebens-Mack J."/>
            <person name="Leple J."/>
            <person name="Locascio P."/>
            <person name="Lou Y."/>
            <person name="Lucas S."/>
            <person name="Martin F."/>
            <person name="Montanini B."/>
            <person name="Napoli C."/>
            <person name="Nelson D."/>
            <person name="Nelson C."/>
            <person name="Nieminen K."/>
            <person name="Nilsson O."/>
            <person name="Pereda V."/>
            <person name="Peter G."/>
            <person name="Philippe R."/>
            <person name="Pilate G."/>
            <person name="Poliakov A."/>
            <person name="Razumovskaya J."/>
            <person name="Richardson P."/>
            <person name="Rinaldi C."/>
            <person name="Ritland K."/>
            <person name="Rouze P."/>
            <person name="Ryaboy D."/>
            <person name="Schmutz J."/>
            <person name="Schrader J."/>
            <person name="Segerman B."/>
            <person name="Shin H."/>
            <person name="Siddiqui A."/>
            <person name="Sterky F."/>
            <person name="Terry A."/>
            <person name="Tsai C."/>
            <person name="Uberbacher E."/>
            <person name="Unneberg P."/>
            <person name="Vahala J."/>
            <person name="Wall K."/>
            <person name="Wessler S."/>
            <person name="Yang G."/>
            <person name="Yin T."/>
            <person name="Douglas C."/>
            <person name="Marra M."/>
            <person name="Sandberg G."/>
            <person name="Van De Peer Y."/>
            <person name="Rokhsar D."/>
        </authorList>
    </citation>
    <scope>NUCLEOTIDE SEQUENCE</scope>
    <source>
        <strain evidence="24">Nisqually-1</strain>
    </source>
</reference>